<dbReference type="GeneID" id="37068573"/>
<name>A0A317WV11_9EURO</name>
<sequence length="228" mass="25688">MSRLVGVNRSIRQNLDSRFTKNNSMAAFLARIPITFTEKQLVLPVDPVSPPAPVYQTFHLNDQGKAISKNASTSIFFTRTLILHAVREVTKPKCHDLAELFTGATVPYGYLTSSNNSSRFYLDFEKEFEHLHICETAPDIRYAGSADMAIIVHQEKMEPGIHVCVMAKAPGVFHIAFDEMIRSLAVIQAGRHRLENGGTYPVVWGVLSLGMRYRFIHLGENRECYWSG</sequence>
<dbReference type="RefSeq" id="XP_025402756.1">
    <property type="nucleotide sequence ID" value="XM_025546336.1"/>
</dbReference>
<dbReference type="AlphaFoldDB" id="A0A317WV11"/>
<organism evidence="1 2">
    <name type="scientific">Aspergillus heteromorphus CBS 117.55</name>
    <dbReference type="NCBI Taxonomy" id="1448321"/>
    <lineage>
        <taxon>Eukaryota</taxon>
        <taxon>Fungi</taxon>
        <taxon>Dikarya</taxon>
        <taxon>Ascomycota</taxon>
        <taxon>Pezizomycotina</taxon>
        <taxon>Eurotiomycetes</taxon>
        <taxon>Eurotiomycetidae</taxon>
        <taxon>Eurotiales</taxon>
        <taxon>Aspergillaceae</taxon>
        <taxon>Aspergillus</taxon>
        <taxon>Aspergillus subgen. Circumdati</taxon>
    </lineage>
</organism>
<dbReference type="VEuPathDB" id="FungiDB:BO70DRAFT_393118"/>
<evidence type="ECO:0000313" key="2">
    <source>
        <dbReference type="Proteomes" id="UP000247233"/>
    </source>
</evidence>
<dbReference type="Proteomes" id="UP000247233">
    <property type="component" value="Unassembled WGS sequence"/>
</dbReference>
<dbReference type="EMBL" id="MSFL01000003">
    <property type="protein sequence ID" value="PWY89925.1"/>
    <property type="molecule type" value="Genomic_DNA"/>
</dbReference>
<comment type="caution">
    <text evidence="1">The sequence shown here is derived from an EMBL/GenBank/DDBJ whole genome shotgun (WGS) entry which is preliminary data.</text>
</comment>
<reference evidence="1 2" key="1">
    <citation type="submission" date="2016-12" db="EMBL/GenBank/DDBJ databases">
        <title>The genomes of Aspergillus section Nigri reveals drivers in fungal speciation.</title>
        <authorList>
            <consortium name="DOE Joint Genome Institute"/>
            <person name="Vesth T.C."/>
            <person name="Nybo J."/>
            <person name="Theobald S."/>
            <person name="Brandl J."/>
            <person name="Frisvad J.C."/>
            <person name="Nielsen K.F."/>
            <person name="Lyhne E.K."/>
            <person name="Kogle M.E."/>
            <person name="Kuo A."/>
            <person name="Riley R."/>
            <person name="Clum A."/>
            <person name="Nolan M."/>
            <person name="Lipzen A."/>
            <person name="Salamov A."/>
            <person name="Henrissat B."/>
            <person name="Wiebenga A."/>
            <person name="De Vries R.P."/>
            <person name="Grigoriev I.V."/>
            <person name="Mortensen U.H."/>
            <person name="Andersen M.R."/>
            <person name="Baker S.E."/>
        </authorList>
    </citation>
    <scope>NUCLEOTIDE SEQUENCE [LARGE SCALE GENOMIC DNA]</scope>
    <source>
        <strain evidence="1 2">CBS 117.55</strain>
    </source>
</reference>
<keyword evidence="2" id="KW-1185">Reference proteome</keyword>
<evidence type="ECO:0000313" key="1">
    <source>
        <dbReference type="EMBL" id="PWY89925.1"/>
    </source>
</evidence>
<proteinExistence type="predicted"/>
<accession>A0A317WV11</accession>
<dbReference type="OrthoDB" id="10479531at2759"/>
<protein>
    <submittedName>
        <fullName evidence="1">Uncharacterized protein</fullName>
    </submittedName>
</protein>
<gene>
    <name evidence="1" type="ORF">BO70DRAFT_393118</name>
</gene>